<dbReference type="InterPro" id="IPR035979">
    <property type="entry name" value="RBD_domain_sf"/>
</dbReference>
<evidence type="ECO:0000256" key="1">
    <source>
        <dbReference type="SAM" id="MobiDB-lite"/>
    </source>
</evidence>
<protein>
    <submittedName>
        <fullName evidence="3">Birch protein</fullName>
    </submittedName>
</protein>
<dbReference type="AlphaFoldDB" id="A0A9E9L803"/>
<dbReference type="InterPro" id="IPR012677">
    <property type="entry name" value="Nucleotide-bd_a/b_plait_sf"/>
</dbReference>
<dbReference type="GO" id="GO:0003676">
    <property type="term" value="F:nucleic acid binding"/>
    <property type="evidence" value="ECO:0007669"/>
    <property type="project" value="InterPro"/>
</dbReference>
<dbReference type="SUPFAM" id="SSF54928">
    <property type="entry name" value="RNA-binding domain, RBD"/>
    <property type="match status" value="1"/>
</dbReference>
<evidence type="ECO:0000259" key="2">
    <source>
        <dbReference type="Pfam" id="PF04059"/>
    </source>
</evidence>
<evidence type="ECO:0000313" key="3">
    <source>
        <dbReference type="EMBL" id="WAU86893.1"/>
    </source>
</evidence>
<proteinExistence type="evidence at transcript level"/>
<feature type="domain" description="Mei2-like C-terminal RNA recognition motif" evidence="2">
    <location>
        <begin position="268"/>
        <end position="376"/>
    </location>
</feature>
<sequence>MARLQSRPQSVRTSRLQRLPDSLVSNSVRNQYGRVNISGFQKCTSPISSAHPYRSSDKGRSIEEFSRSSGRTTEVAAPMARVVAQKGLNPYAPEFIPTLYPLLTASSPDHHYYLPAPPDTFFCYHSPSLRTFSSSQTFYTNLCFPTTQPASLLLPPPQKDLVSVIEPTIAFVAERPPEEAAHAPQNDAVVEHKMVATKKTSPRRYRNQYYGGRGGAWAWWEKDGDGESLKKYASKVDPLNKYARGRARPEAKKKNYSSVLPVQCGVRKTTIMIRNIPSKYTRNMLVEFLDNHCMLENQKAKTHDNSEEHIVSAFDFVYLPIDFRTGCNKGYAFVNFTDPRAVWNFYLAADKQTWGLFHSNKIREIAYARLQGEELLRHFESMGFPCESVEVLPICFSPPRDGSKELVKERRVGKCTGIKRPLTIQI</sequence>
<feature type="region of interest" description="Disordered" evidence="1">
    <location>
        <begin position="48"/>
        <end position="70"/>
    </location>
</feature>
<organism evidence="3">
    <name type="scientific">Betula platyphylla</name>
    <name type="common">Asian white birch</name>
    <dbReference type="NCBI Taxonomy" id="78630"/>
    <lineage>
        <taxon>Eukaryota</taxon>
        <taxon>Viridiplantae</taxon>
        <taxon>Streptophyta</taxon>
        <taxon>Embryophyta</taxon>
        <taxon>Tracheophyta</taxon>
        <taxon>Spermatophyta</taxon>
        <taxon>Magnoliopsida</taxon>
        <taxon>eudicotyledons</taxon>
        <taxon>Gunneridae</taxon>
        <taxon>Pentapetalae</taxon>
        <taxon>rosids</taxon>
        <taxon>fabids</taxon>
        <taxon>Fagales</taxon>
        <taxon>Betulaceae</taxon>
        <taxon>Betula</taxon>
    </lineage>
</organism>
<dbReference type="Gene3D" id="3.30.70.330">
    <property type="match status" value="1"/>
</dbReference>
<dbReference type="InterPro" id="IPR007201">
    <property type="entry name" value="Mei2-like_Rrm_C"/>
</dbReference>
<dbReference type="Pfam" id="PF04059">
    <property type="entry name" value="RRM_2"/>
    <property type="match status" value="1"/>
</dbReference>
<reference evidence="3" key="1">
    <citation type="submission" date="2021-11" db="EMBL/GenBank/DDBJ databases">
        <authorList>
            <person name="Zhang Y."/>
            <person name="Ren M."/>
            <person name="Zhang X."/>
            <person name="Zhou X."/>
            <person name="Yang J."/>
        </authorList>
    </citation>
    <scope>NUCLEOTIDE SEQUENCE</scope>
</reference>
<feature type="compositionally biased region" description="Basic and acidic residues" evidence="1">
    <location>
        <begin position="54"/>
        <end position="66"/>
    </location>
</feature>
<name>A0A9E9L803_BETPL</name>
<dbReference type="EMBL" id="OL546144">
    <property type="protein sequence ID" value="WAU86893.1"/>
    <property type="molecule type" value="mRNA"/>
</dbReference>
<accession>A0A9E9L803</accession>